<dbReference type="Proteomes" id="UP000247498">
    <property type="component" value="Unassembled WGS sequence"/>
</dbReference>
<dbReference type="GO" id="GO:0016020">
    <property type="term" value="C:membrane"/>
    <property type="evidence" value="ECO:0007669"/>
    <property type="project" value="UniProtKB-SubCell"/>
</dbReference>
<dbReference type="Pfam" id="PF09799">
    <property type="entry name" value="Transmemb_17"/>
    <property type="match status" value="1"/>
</dbReference>
<dbReference type="GO" id="GO:1905515">
    <property type="term" value="P:non-motile cilium assembly"/>
    <property type="evidence" value="ECO:0007669"/>
    <property type="project" value="TreeGrafter"/>
</dbReference>
<dbReference type="STRING" id="307507.A0A2V0NVM1"/>
<evidence type="ECO:0000313" key="7">
    <source>
        <dbReference type="Proteomes" id="UP000247498"/>
    </source>
</evidence>
<evidence type="ECO:0000256" key="1">
    <source>
        <dbReference type="ARBA" id="ARBA00004141"/>
    </source>
</evidence>
<dbReference type="InParanoid" id="A0A2V0NVM1"/>
<keyword evidence="2 5" id="KW-0812">Transmembrane</keyword>
<evidence type="ECO:0000256" key="5">
    <source>
        <dbReference type="SAM" id="Phobius"/>
    </source>
</evidence>
<gene>
    <name evidence="6" type="ORF">Rsub_03980</name>
</gene>
<accession>A0A2V0NVM1</accession>
<dbReference type="PANTHER" id="PTHR13531:SF6">
    <property type="entry name" value="TMEM (HUMAN TRANSMEMBRANE PROTEIN) HOMOLOG"/>
    <property type="match status" value="1"/>
</dbReference>
<comment type="subcellular location">
    <subcellularLocation>
        <location evidence="1">Membrane</location>
        <topology evidence="1">Multi-pass membrane protein</topology>
    </subcellularLocation>
</comment>
<evidence type="ECO:0000313" key="6">
    <source>
        <dbReference type="EMBL" id="GBF91676.1"/>
    </source>
</evidence>
<comment type="caution">
    <text evidence="6">The sequence shown here is derived from an EMBL/GenBank/DDBJ whole genome shotgun (WGS) entry which is preliminary data.</text>
</comment>
<keyword evidence="4 5" id="KW-0472">Membrane</keyword>
<keyword evidence="7" id="KW-1185">Reference proteome</keyword>
<sequence>MPPLDLTPRTAAVTSQLRALSNRRLCSSLALQQLLYYNVFWSAAWLVTHFVRIALRFRVGLAISDPDIVRTVLTVFWALAEPVRLGAGYYGNLQENVPWLVIFAALTLAPQTAVCYYMMLAQWYLTPFDQALQVVTAALLHSEFLVVLYAMARMLRLQRQQYYLFEAALQQQADAAQWRARQHPLLGGAAAAARCGLT</sequence>
<feature type="transmembrane region" description="Helical" evidence="5">
    <location>
        <begin position="34"/>
        <end position="55"/>
    </location>
</feature>
<organism evidence="6 7">
    <name type="scientific">Raphidocelis subcapitata</name>
    <dbReference type="NCBI Taxonomy" id="307507"/>
    <lineage>
        <taxon>Eukaryota</taxon>
        <taxon>Viridiplantae</taxon>
        <taxon>Chlorophyta</taxon>
        <taxon>core chlorophytes</taxon>
        <taxon>Chlorophyceae</taxon>
        <taxon>CS clade</taxon>
        <taxon>Sphaeropleales</taxon>
        <taxon>Selenastraceae</taxon>
        <taxon>Raphidocelis</taxon>
    </lineage>
</organism>
<keyword evidence="3 5" id="KW-1133">Transmembrane helix</keyword>
<reference evidence="6 7" key="1">
    <citation type="journal article" date="2018" name="Sci. Rep.">
        <title>Raphidocelis subcapitata (=Pseudokirchneriella subcapitata) provides an insight into genome evolution and environmental adaptations in the Sphaeropleales.</title>
        <authorList>
            <person name="Suzuki S."/>
            <person name="Yamaguchi H."/>
            <person name="Nakajima N."/>
            <person name="Kawachi M."/>
        </authorList>
    </citation>
    <scope>NUCLEOTIDE SEQUENCE [LARGE SCALE GENOMIC DNA]</scope>
    <source>
        <strain evidence="6 7">NIES-35</strain>
    </source>
</reference>
<dbReference type="PANTHER" id="PTHR13531">
    <property type="entry name" value="GEO07735P1-RELATED-RELATED"/>
    <property type="match status" value="1"/>
</dbReference>
<name>A0A2V0NVM1_9CHLO</name>
<evidence type="ECO:0000256" key="2">
    <source>
        <dbReference type="ARBA" id="ARBA00022692"/>
    </source>
</evidence>
<dbReference type="GO" id="GO:0035869">
    <property type="term" value="C:ciliary transition zone"/>
    <property type="evidence" value="ECO:0007669"/>
    <property type="project" value="TreeGrafter"/>
</dbReference>
<proteinExistence type="predicted"/>
<protein>
    <submittedName>
        <fullName evidence="6">Uncharacterized protein</fullName>
    </submittedName>
</protein>
<evidence type="ECO:0000256" key="4">
    <source>
        <dbReference type="ARBA" id="ARBA00023136"/>
    </source>
</evidence>
<evidence type="ECO:0000256" key="3">
    <source>
        <dbReference type="ARBA" id="ARBA00022989"/>
    </source>
</evidence>
<feature type="transmembrane region" description="Helical" evidence="5">
    <location>
        <begin position="99"/>
        <end position="119"/>
    </location>
</feature>
<dbReference type="AlphaFoldDB" id="A0A2V0NVM1"/>
<dbReference type="EMBL" id="BDRX01000026">
    <property type="protein sequence ID" value="GBF91676.1"/>
    <property type="molecule type" value="Genomic_DNA"/>
</dbReference>
<dbReference type="InterPro" id="IPR019184">
    <property type="entry name" value="Uncharacterised_TM-17"/>
</dbReference>
<feature type="transmembrane region" description="Helical" evidence="5">
    <location>
        <begin position="131"/>
        <end position="152"/>
    </location>
</feature>
<dbReference type="OrthoDB" id="311720at2759"/>